<gene>
    <name evidence="2" type="ORF">PTSG_12597</name>
</gene>
<evidence type="ECO:0000313" key="2">
    <source>
        <dbReference type="EMBL" id="EGD76386.1"/>
    </source>
</evidence>
<reference evidence="2" key="1">
    <citation type="submission" date="2009-08" db="EMBL/GenBank/DDBJ databases">
        <title>Annotation of Salpingoeca rosetta.</title>
        <authorList>
            <consortium name="The Broad Institute Genome Sequencing Platform"/>
            <person name="Russ C."/>
            <person name="Cuomo C."/>
            <person name="Burger G."/>
            <person name="Gray M.W."/>
            <person name="Holland P.W.H."/>
            <person name="King N."/>
            <person name="Lang F.B.F."/>
            <person name="Roger A.J."/>
            <person name="Ruiz-Trillo I."/>
            <person name="Young S.K."/>
            <person name="Zeng Q."/>
            <person name="Gargeya S."/>
            <person name="Alvarado L."/>
            <person name="Berlin A."/>
            <person name="Chapman S.B."/>
            <person name="Chen Z."/>
            <person name="Freedman E."/>
            <person name="Gellesch M."/>
            <person name="Goldberg J."/>
            <person name="Griggs A."/>
            <person name="Gujja S."/>
            <person name="Heilman E."/>
            <person name="Heiman D."/>
            <person name="Howarth C."/>
            <person name="Mehta T."/>
            <person name="Neiman D."/>
            <person name="Pearson M."/>
            <person name="Roberts A."/>
            <person name="Saif S."/>
            <person name="Shea T."/>
            <person name="Shenoy N."/>
            <person name="Sisk P."/>
            <person name="Stolte C."/>
            <person name="Sykes S."/>
            <person name="White J."/>
            <person name="Yandava C."/>
            <person name="Haas B."/>
            <person name="Nusbaum C."/>
            <person name="Birren B."/>
        </authorList>
    </citation>
    <scope>NUCLEOTIDE SEQUENCE [LARGE SCALE GENOMIC DNA]</scope>
    <source>
        <strain evidence="2">ATCC 50818</strain>
    </source>
</reference>
<dbReference type="GeneID" id="16071862"/>
<evidence type="ECO:0000313" key="3">
    <source>
        <dbReference type="Proteomes" id="UP000007799"/>
    </source>
</evidence>
<proteinExistence type="predicted"/>
<name>F2UGY7_SALR5</name>
<accession>F2UGY7</accession>
<evidence type="ECO:0000256" key="1">
    <source>
        <dbReference type="SAM" id="MobiDB-lite"/>
    </source>
</evidence>
<organism evidence="3">
    <name type="scientific">Salpingoeca rosetta (strain ATCC 50818 / BSB-021)</name>
    <dbReference type="NCBI Taxonomy" id="946362"/>
    <lineage>
        <taxon>Eukaryota</taxon>
        <taxon>Choanoflagellata</taxon>
        <taxon>Craspedida</taxon>
        <taxon>Salpingoecidae</taxon>
        <taxon>Salpingoeca</taxon>
    </lineage>
</organism>
<sequence length="81" mass="8994">MASTAAKKEEEQEKKEVEKKKVLVEQEEEEKVLAEPCPGGARPDPAHRHGANVDKREEKNKATNKEKNNSNGSRAPTKGSR</sequence>
<dbReference type="Proteomes" id="UP000007799">
    <property type="component" value="Unassembled WGS sequence"/>
</dbReference>
<dbReference type="KEGG" id="sre:PTSG_12597"/>
<feature type="compositionally biased region" description="Basic and acidic residues" evidence="1">
    <location>
        <begin position="1"/>
        <end position="24"/>
    </location>
</feature>
<protein>
    <submittedName>
        <fullName evidence="2">Uncharacterized protein</fullName>
    </submittedName>
</protein>
<dbReference type="AlphaFoldDB" id="F2UGY7"/>
<feature type="region of interest" description="Disordered" evidence="1">
    <location>
        <begin position="1"/>
        <end position="81"/>
    </location>
</feature>
<dbReference type="RefSeq" id="XP_004991301.1">
    <property type="nucleotide sequence ID" value="XM_004991244.1"/>
</dbReference>
<dbReference type="InParanoid" id="F2UGY7"/>
<dbReference type="EMBL" id="GL832974">
    <property type="protein sequence ID" value="EGD76386.1"/>
    <property type="molecule type" value="Genomic_DNA"/>
</dbReference>
<feature type="compositionally biased region" description="Basic and acidic residues" evidence="1">
    <location>
        <begin position="44"/>
        <end position="68"/>
    </location>
</feature>
<keyword evidence="3" id="KW-1185">Reference proteome</keyword>